<feature type="transmembrane region" description="Helical" evidence="1">
    <location>
        <begin position="61"/>
        <end position="80"/>
    </location>
</feature>
<dbReference type="Pfam" id="PF00892">
    <property type="entry name" value="EamA"/>
    <property type="match status" value="2"/>
</dbReference>
<keyword evidence="4" id="KW-1185">Reference proteome</keyword>
<feature type="transmembrane region" description="Helical" evidence="1">
    <location>
        <begin position="144"/>
        <end position="163"/>
    </location>
</feature>
<dbReference type="EMBL" id="FWFS01000006">
    <property type="protein sequence ID" value="SLN45446.1"/>
    <property type="molecule type" value="Genomic_DNA"/>
</dbReference>
<dbReference type="PANTHER" id="PTHR22911">
    <property type="entry name" value="ACYL-MALONYL CONDENSING ENZYME-RELATED"/>
    <property type="match status" value="1"/>
</dbReference>
<feature type="transmembrane region" description="Helical" evidence="1">
    <location>
        <begin position="226"/>
        <end position="243"/>
    </location>
</feature>
<name>A0A1Y5SQ86_9RHOB</name>
<keyword evidence="1" id="KW-0812">Transmembrane</keyword>
<organism evidence="3 4">
    <name type="scientific">Aquimixticola soesokkakensis</name>
    <dbReference type="NCBI Taxonomy" id="1519096"/>
    <lineage>
        <taxon>Bacteria</taxon>
        <taxon>Pseudomonadati</taxon>
        <taxon>Pseudomonadota</taxon>
        <taxon>Alphaproteobacteria</taxon>
        <taxon>Rhodobacterales</taxon>
        <taxon>Paracoccaceae</taxon>
        <taxon>Aquimixticola</taxon>
    </lineage>
</organism>
<dbReference type="GO" id="GO:0016020">
    <property type="term" value="C:membrane"/>
    <property type="evidence" value="ECO:0007669"/>
    <property type="project" value="InterPro"/>
</dbReference>
<accession>A0A1Y5SQ86</accession>
<dbReference type="PANTHER" id="PTHR22911:SF103">
    <property type="entry name" value="BLR2811 PROTEIN"/>
    <property type="match status" value="1"/>
</dbReference>
<dbReference type="SUPFAM" id="SSF103481">
    <property type="entry name" value="Multidrug resistance efflux transporter EmrE"/>
    <property type="match status" value="2"/>
</dbReference>
<feature type="transmembrane region" description="Helical" evidence="1">
    <location>
        <begin position="281"/>
        <end position="298"/>
    </location>
</feature>
<feature type="domain" description="EamA" evidence="2">
    <location>
        <begin position="170"/>
        <end position="293"/>
    </location>
</feature>
<dbReference type="InterPro" id="IPR037185">
    <property type="entry name" value="EmrE-like"/>
</dbReference>
<dbReference type="InterPro" id="IPR000620">
    <property type="entry name" value="EamA_dom"/>
</dbReference>
<feature type="transmembrane region" description="Helical" evidence="1">
    <location>
        <begin position="255"/>
        <end position="275"/>
    </location>
</feature>
<reference evidence="3 4" key="1">
    <citation type="submission" date="2017-03" db="EMBL/GenBank/DDBJ databases">
        <authorList>
            <person name="Afonso C.L."/>
            <person name="Miller P.J."/>
            <person name="Scott M.A."/>
            <person name="Spackman E."/>
            <person name="Goraichik I."/>
            <person name="Dimitrov K.M."/>
            <person name="Suarez D.L."/>
            <person name="Swayne D.E."/>
        </authorList>
    </citation>
    <scope>NUCLEOTIDE SEQUENCE [LARGE SCALE GENOMIC DNA]</scope>
    <source>
        <strain evidence="3 4">CECT 8620</strain>
    </source>
</reference>
<feature type="transmembrane region" description="Helical" evidence="1">
    <location>
        <begin position="20"/>
        <end position="41"/>
    </location>
</feature>
<dbReference type="Proteomes" id="UP000193862">
    <property type="component" value="Unassembled WGS sequence"/>
</dbReference>
<dbReference type="Gene3D" id="1.10.3730.20">
    <property type="match status" value="1"/>
</dbReference>
<sequence length="331" mass="35919">MTDRPLPRPRSASPGISRFWFRLSPPSRAILMMITAIFFFSLMDATVKGLSQDLHTAQVLWARYTGQLIALLPFVLPRLTRTLKTRHLHIQVARAFLMMGATFCFFTSLRHIGLAEATAVMDLNPMLTTLGAALFLGERFGPRRALGVGAAVVGALIIIRPGMAVFSPYALLPLLAACCYTSFSLLTRWVGASESPLTSMLYTALIGASVLSVIVLPYWITPAPKHWALMALIGGLGATGQMLMIRSLSLGEASLVAPFTYVGLPLATLWAVVFFGDWPDAATILGALVIVGAGLYVWHREARQNLPSTCARLPLDAATPTQPPESPRDDR</sequence>
<feature type="transmembrane region" description="Helical" evidence="1">
    <location>
        <begin position="199"/>
        <end position="220"/>
    </location>
</feature>
<evidence type="ECO:0000313" key="4">
    <source>
        <dbReference type="Proteomes" id="UP000193862"/>
    </source>
</evidence>
<evidence type="ECO:0000313" key="3">
    <source>
        <dbReference type="EMBL" id="SLN45446.1"/>
    </source>
</evidence>
<dbReference type="AlphaFoldDB" id="A0A1Y5SQ86"/>
<gene>
    <name evidence="3" type="primary">ribN_1</name>
    <name evidence="3" type="ORF">AQS8620_01854</name>
</gene>
<protein>
    <submittedName>
        <fullName evidence="3">Riboflavin transporter</fullName>
    </submittedName>
</protein>
<proteinExistence type="predicted"/>
<feature type="transmembrane region" description="Helical" evidence="1">
    <location>
        <begin position="169"/>
        <end position="187"/>
    </location>
</feature>
<feature type="transmembrane region" description="Helical" evidence="1">
    <location>
        <begin position="119"/>
        <end position="137"/>
    </location>
</feature>
<evidence type="ECO:0000256" key="1">
    <source>
        <dbReference type="SAM" id="Phobius"/>
    </source>
</evidence>
<feature type="domain" description="EamA" evidence="2">
    <location>
        <begin position="28"/>
        <end position="159"/>
    </location>
</feature>
<evidence type="ECO:0000259" key="2">
    <source>
        <dbReference type="Pfam" id="PF00892"/>
    </source>
</evidence>
<keyword evidence="1" id="KW-0472">Membrane</keyword>
<dbReference type="OrthoDB" id="9812899at2"/>
<feature type="transmembrane region" description="Helical" evidence="1">
    <location>
        <begin position="92"/>
        <end position="113"/>
    </location>
</feature>
<keyword evidence="1" id="KW-1133">Transmembrane helix</keyword>